<gene>
    <name evidence="3" type="primary">8234581</name>
    <name evidence="2" type="ORF">Phum_PHUM424000</name>
</gene>
<feature type="region of interest" description="Disordered" evidence="1">
    <location>
        <begin position="118"/>
        <end position="141"/>
    </location>
</feature>
<reference evidence="2" key="2">
    <citation type="submission" date="2007-04" db="EMBL/GenBank/DDBJ databases">
        <title>The genome of the human body louse.</title>
        <authorList>
            <consortium name="The Human Body Louse Genome Consortium"/>
            <person name="Kirkness E."/>
            <person name="Walenz B."/>
            <person name="Hass B."/>
            <person name="Bruggner R."/>
            <person name="Strausberg R."/>
        </authorList>
    </citation>
    <scope>NUCLEOTIDE SEQUENCE</scope>
    <source>
        <strain evidence="2">USDA</strain>
    </source>
</reference>
<dbReference type="VEuPathDB" id="VectorBase:PHUM424000"/>
<dbReference type="EnsemblMetazoa" id="PHUM424000-RA">
    <property type="protein sequence ID" value="PHUM424000-PA"/>
    <property type="gene ID" value="PHUM424000"/>
</dbReference>
<dbReference type="RefSeq" id="XP_002429201.1">
    <property type="nucleotide sequence ID" value="XM_002429156.1"/>
</dbReference>
<evidence type="ECO:0000313" key="2">
    <source>
        <dbReference type="EMBL" id="EEB16463.1"/>
    </source>
</evidence>
<dbReference type="OrthoDB" id="10067602at2759"/>
<evidence type="ECO:0000313" key="4">
    <source>
        <dbReference type="Proteomes" id="UP000009046"/>
    </source>
</evidence>
<dbReference type="CTD" id="8234581"/>
<sequence length="289" mass="33211">MECGPLTNEEREELEAIMYEDEVCEIAERIKEGLYEVEEEGEYRFSEMVGEDVQKGICTGEKKSIQIDEDLSQRMASAVSDTEEVVEKNDDNSITDEVFDDFSMTSSEKLFLKDAVEPESGLSGEAREEEGESIILKPEDEEMKIDDGKSLEEKIERESAVQLKVPPKKKIVLEDMEESIRAKIEAKLAEDEESTVDEQEQEFEELSSYLLGAAARVRKYTAEVLGYKIFKKYMRQDVPGIGPAIRSEQVEKVVDFMDFWSHKQEEMVMPRNIRHWMCPPLDKIPNPEP</sequence>
<dbReference type="GeneID" id="8234581"/>
<reference evidence="2" key="1">
    <citation type="submission" date="2007-04" db="EMBL/GenBank/DDBJ databases">
        <title>Annotation of Pediculus humanus corporis strain USDA.</title>
        <authorList>
            <person name="Kirkness E."/>
            <person name="Hannick L."/>
            <person name="Hass B."/>
            <person name="Bruggner R."/>
            <person name="Lawson D."/>
            <person name="Bidwell S."/>
            <person name="Joardar V."/>
            <person name="Caler E."/>
            <person name="Walenz B."/>
            <person name="Inman J."/>
            <person name="Schobel S."/>
            <person name="Galinsky K."/>
            <person name="Amedeo P."/>
            <person name="Strausberg R."/>
        </authorList>
    </citation>
    <scope>NUCLEOTIDE SEQUENCE</scope>
    <source>
        <strain evidence="2">USDA</strain>
    </source>
</reference>
<reference evidence="3" key="3">
    <citation type="submission" date="2021-02" db="UniProtKB">
        <authorList>
            <consortium name="EnsemblMetazoa"/>
        </authorList>
    </citation>
    <scope>IDENTIFICATION</scope>
    <source>
        <strain evidence="3">USDA</strain>
    </source>
</reference>
<dbReference type="EMBL" id="DS235758">
    <property type="protein sequence ID" value="EEB16463.1"/>
    <property type="molecule type" value="Genomic_DNA"/>
</dbReference>
<evidence type="ECO:0000256" key="1">
    <source>
        <dbReference type="SAM" id="MobiDB-lite"/>
    </source>
</evidence>
<accession>E0VSV7</accession>
<evidence type="ECO:0000313" key="3">
    <source>
        <dbReference type="EnsemblMetazoa" id="PHUM424000-PA"/>
    </source>
</evidence>
<dbReference type="AlphaFoldDB" id="E0VSV7"/>
<dbReference type="InParanoid" id="E0VSV7"/>
<dbReference type="EMBL" id="AAZO01005184">
    <property type="status" value="NOT_ANNOTATED_CDS"/>
    <property type="molecule type" value="Genomic_DNA"/>
</dbReference>
<organism>
    <name type="scientific">Pediculus humanus subsp. corporis</name>
    <name type="common">Body louse</name>
    <dbReference type="NCBI Taxonomy" id="121224"/>
    <lineage>
        <taxon>Eukaryota</taxon>
        <taxon>Metazoa</taxon>
        <taxon>Ecdysozoa</taxon>
        <taxon>Arthropoda</taxon>
        <taxon>Hexapoda</taxon>
        <taxon>Insecta</taxon>
        <taxon>Pterygota</taxon>
        <taxon>Neoptera</taxon>
        <taxon>Paraneoptera</taxon>
        <taxon>Psocodea</taxon>
        <taxon>Troctomorpha</taxon>
        <taxon>Phthiraptera</taxon>
        <taxon>Anoplura</taxon>
        <taxon>Pediculidae</taxon>
        <taxon>Pediculus</taxon>
    </lineage>
</organism>
<keyword evidence="4" id="KW-1185">Reference proteome</keyword>
<dbReference type="Proteomes" id="UP000009046">
    <property type="component" value="Unassembled WGS sequence"/>
</dbReference>
<dbReference type="KEGG" id="phu:Phum_PHUM424000"/>
<dbReference type="HOGENOM" id="CLU_964125_0_0_1"/>
<proteinExistence type="predicted"/>
<name>E0VSV7_PEDHC</name>
<protein>
    <submittedName>
        <fullName evidence="2 3">Uncharacterized protein</fullName>
    </submittedName>
</protein>